<gene>
    <name evidence="3" type="ORF">OLEA9_A105361</name>
</gene>
<protein>
    <recommendedName>
        <fullName evidence="2">Alginate lyase 2 domain-containing protein</fullName>
    </recommendedName>
</protein>
<sequence>MGSRYYQFAPLSVAFALCSCLARGWPNDLTHGFKELPFNTSFYHIQKPYDLPVEQRYSFINGVHKLWVFSTDKPLSRNSPTKPRSEIIISGYIYYSGVWQFEAYGYVPHGTSGVSIMQVFGATLPHNTSFILGVDTNGSLTHFGAPVIYPKAYDKWFRLNVIHEVETRKLKVYINGIFKYETLDRGGTSHYFKCGVYAGSNASYYMESRWKGIRVFKKYE</sequence>
<dbReference type="PANTHER" id="PTHR33681:SF20">
    <property type="entry name" value="ALGINATE LYASE 2 DOMAIN-CONTAINING PROTEIN"/>
    <property type="match status" value="1"/>
</dbReference>
<dbReference type="PANTHER" id="PTHR33681">
    <property type="entry name" value="BINDING PROTEIN, PUTATIVE, EXPRESSED-RELATED"/>
    <property type="match status" value="1"/>
</dbReference>
<reference evidence="3 4" key="1">
    <citation type="submission" date="2019-12" db="EMBL/GenBank/DDBJ databases">
        <authorList>
            <person name="Alioto T."/>
            <person name="Alioto T."/>
            <person name="Gomez Garrido J."/>
        </authorList>
    </citation>
    <scope>NUCLEOTIDE SEQUENCE [LARGE SCALE GENOMIC DNA]</scope>
</reference>
<dbReference type="PROSITE" id="PS51257">
    <property type="entry name" value="PROKAR_LIPOPROTEIN"/>
    <property type="match status" value="1"/>
</dbReference>
<evidence type="ECO:0000256" key="1">
    <source>
        <dbReference type="SAM" id="SignalP"/>
    </source>
</evidence>
<dbReference type="InterPro" id="IPR014895">
    <property type="entry name" value="Alginate_lyase_2"/>
</dbReference>
<proteinExistence type="predicted"/>
<keyword evidence="1" id="KW-0732">Signal</keyword>
<comment type="caution">
    <text evidence="3">The sequence shown here is derived from an EMBL/GenBank/DDBJ whole genome shotgun (WGS) entry which is preliminary data.</text>
</comment>
<dbReference type="Proteomes" id="UP000594638">
    <property type="component" value="Unassembled WGS sequence"/>
</dbReference>
<feature type="signal peptide" evidence="1">
    <location>
        <begin position="1"/>
        <end position="24"/>
    </location>
</feature>
<accession>A0A8S0VI61</accession>
<dbReference type="SUPFAM" id="SSF49899">
    <property type="entry name" value="Concanavalin A-like lectins/glucanases"/>
    <property type="match status" value="1"/>
</dbReference>
<evidence type="ECO:0000313" key="3">
    <source>
        <dbReference type="EMBL" id="CAA3029020.1"/>
    </source>
</evidence>
<keyword evidence="4" id="KW-1185">Reference proteome</keyword>
<name>A0A8S0VI61_OLEEU</name>
<dbReference type="OrthoDB" id="4221926at2759"/>
<dbReference type="EMBL" id="CACTIH010009282">
    <property type="protein sequence ID" value="CAA3029020.1"/>
    <property type="molecule type" value="Genomic_DNA"/>
</dbReference>
<evidence type="ECO:0000259" key="2">
    <source>
        <dbReference type="Pfam" id="PF08787"/>
    </source>
</evidence>
<evidence type="ECO:0000313" key="4">
    <source>
        <dbReference type="Proteomes" id="UP000594638"/>
    </source>
</evidence>
<feature type="chain" id="PRO_5035875446" description="Alginate lyase 2 domain-containing protein" evidence="1">
    <location>
        <begin position="25"/>
        <end position="220"/>
    </location>
</feature>
<dbReference type="AlphaFoldDB" id="A0A8S0VI61"/>
<dbReference type="Pfam" id="PF08787">
    <property type="entry name" value="Alginate_lyase2"/>
    <property type="match status" value="1"/>
</dbReference>
<organism evidence="3 4">
    <name type="scientific">Olea europaea subsp. europaea</name>
    <dbReference type="NCBI Taxonomy" id="158383"/>
    <lineage>
        <taxon>Eukaryota</taxon>
        <taxon>Viridiplantae</taxon>
        <taxon>Streptophyta</taxon>
        <taxon>Embryophyta</taxon>
        <taxon>Tracheophyta</taxon>
        <taxon>Spermatophyta</taxon>
        <taxon>Magnoliopsida</taxon>
        <taxon>eudicotyledons</taxon>
        <taxon>Gunneridae</taxon>
        <taxon>Pentapetalae</taxon>
        <taxon>asterids</taxon>
        <taxon>lamiids</taxon>
        <taxon>Lamiales</taxon>
        <taxon>Oleaceae</taxon>
        <taxon>Oleeae</taxon>
        <taxon>Olea</taxon>
    </lineage>
</organism>
<dbReference type="Gramene" id="OE9A105361T1">
    <property type="protein sequence ID" value="OE9A105361C1"/>
    <property type="gene ID" value="OE9A105361"/>
</dbReference>
<dbReference type="InterPro" id="IPR013320">
    <property type="entry name" value="ConA-like_dom_sf"/>
</dbReference>
<feature type="domain" description="Alginate lyase 2" evidence="2">
    <location>
        <begin position="40"/>
        <end position="216"/>
    </location>
</feature>